<reference evidence="2" key="1">
    <citation type="submission" date="2022-07" db="EMBL/GenBank/DDBJ databases">
        <authorList>
            <person name="Otstavnykh N."/>
            <person name="Isaeva M."/>
            <person name="Bystritskaya E."/>
        </authorList>
    </citation>
    <scope>NUCLEOTIDE SEQUENCE</scope>
    <source>
        <strain evidence="2">KCTC 52189</strain>
    </source>
</reference>
<dbReference type="AlphaFoldDB" id="A0AAE3WDQ4"/>
<dbReference type="InterPro" id="IPR001763">
    <property type="entry name" value="Rhodanese-like_dom"/>
</dbReference>
<dbReference type="Proteomes" id="UP001226762">
    <property type="component" value="Unassembled WGS sequence"/>
</dbReference>
<evidence type="ECO:0000313" key="2">
    <source>
        <dbReference type="EMBL" id="MDQ2090638.1"/>
    </source>
</evidence>
<name>A0AAE3WDQ4_9RHOB</name>
<reference evidence="2" key="2">
    <citation type="submission" date="2023-02" db="EMBL/GenBank/DDBJ databases">
        <title>'Rhodoalgimonas zhirmunskyi' gen. nov., isolated from a red alga.</title>
        <authorList>
            <person name="Nedashkovskaya O.I."/>
            <person name="Otstavnykh N.Y."/>
            <person name="Bystritskaya E.P."/>
            <person name="Balabanova L.A."/>
            <person name="Isaeva M.P."/>
        </authorList>
    </citation>
    <scope>NUCLEOTIDE SEQUENCE</scope>
    <source>
        <strain evidence="2">KCTC 52189</strain>
    </source>
</reference>
<dbReference type="RefSeq" id="WP_306735910.1">
    <property type="nucleotide sequence ID" value="NZ_JANHAX010000003.1"/>
</dbReference>
<dbReference type="Gene3D" id="3.40.250.10">
    <property type="entry name" value="Rhodanese-like domain"/>
    <property type="match status" value="1"/>
</dbReference>
<dbReference type="InterPro" id="IPR050229">
    <property type="entry name" value="GlpE_sulfurtransferase"/>
</dbReference>
<dbReference type="Pfam" id="PF00581">
    <property type="entry name" value="Rhodanese"/>
    <property type="match status" value="1"/>
</dbReference>
<evidence type="ECO:0000259" key="1">
    <source>
        <dbReference type="PROSITE" id="PS50206"/>
    </source>
</evidence>
<comment type="caution">
    <text evidence="2">The sequence shown here is derived from an EMBL/GenBank/DDBJ whole genome shotgun (WGS) entry which is preliminary data.</text>
</comment>
<feature type="domain" description="Rhodanese" evidence="1">
    <location>
        <begin position="24"/>
        <end position="112"/>
    </location>
</feature>
<gene>
    <name evidence="2" type="ORF">NO357_12075</name>
</gene>
<dbReference type="PANTHER" id="PTHR43031:SF1">
    <property type="entry name" value="PYRIDINE NUCLEOTIDE-DISULPHIDE OXIDOREDUCTASE"/>
    <property type="match status" value="1"/>
</dbReference>
<dbReference type="SMART" id="SM00450">
    <property type="entry name" value="RHOD"/>
    <property type="match status" value="1"/>
</dbReference>
<dbReference type="EMBL" id="JANHAX010000003">
    <property type="protein sequence ID" value="MDQ2090638.1"/>
    <property type="molecule type" value="Genomic_DNA"/>
</dbReference>
<dbReference type="SUPFAM" id="SSF52821">
    <property type="entry name" value="Rhodanese/Cell cycle control phosphatase"/>
    <property type="match status" value="1"/>
</dbReference>
<accession>A0AAE3WDQ4</accession>
<dbReference type="CDD" id="cd00158">
    <property type="entry name" value="RHOD"/>
    <property type="match status" value="1"/>
</dbReference>
<protein>
    <submittedName>
        <fullName evidence="2">Rhodanese-like domain-containing protein</fullName>
    </submittedName>
</protein>
<dbReference type="PROSITE" id="PS50206">
    <property type="entry name" value="RHODANESE_3"/>
    <property type="match status" value="1"/>
</dbReference>
<keyword evidence="3" id="KW-1185">Reference proteome</keyword>
<dbReference type="PANTHER" id="PTHR43031">
    <property type="entry name" value="FAD-DEPENDENT OXIDOREDUCTASE"/>
    <property type="match status" value="1"/>
</dbReference>
<proteinExistence type="predicted"/>
<organism evidence="2 3">
    <name type="scientific">Marimonas arenosa</name>
    <dbReference type="NCBI Taxonomy" id="1795305"/>
    <lineage>
        <taxon>Bacteria</taxon>
        <taxon>Pseudomonadati</taxon>
        <taxon>Pseudomonadota</taxon>
        <taxon>Alphaproteobacteria</taxon>
        <taxon>Rhodobacterales</taxon>
        <taxon>Paracoccaceae</taxon>
        <taxon>Marimonas</taxon>
    </lineage>
</organism>
<evidence type="ECO:0000313" key="3">
    <source>
        <dbReference type="Proteomes" id="UP001226762"/>
    </source>
</evidence>
<sequence>MKTETLGTATLETWTPAQTQAALDQGEIVLIDVRTPQEYMFEHIDGALLLPMSFFRADKLPGQSDKRIVFYCGSGVRSERVARAYLEAGYDCIAHIEGGMAGWKTARLPYIGTNMATGAPQNVLPQAA</sequence>
<dbReference type="InterPro" id="IPR036873">
    <property type="entry name" value="Rhodanese-like_dom_sf"/>
</dbReference>